<accession>A0AAW9SJ59</accession>
<evidence type="ECO:0000313" key="2">
    <source>
        <dbReference type="EMBL" id="MEN9060205.1"/>
    </source>
</evidence>
<evidence type="ECO:0000313" key="3">
    <source>
        <dbReference type="Proteomes" id="UP001428774"/>
    </source>
</evidence>
<reference evidence="2 3" key="1">
    <citation type="submission" date="2024-05" db="EMBL/GenBank/DDBJ databases">
        <title>Genome sequence of Ponticoccus litoralis KCCM 90028.</title>
        <authorList>
            <person name="Kim J.M."/>
            <person name="Lee J.K."/>
            <person name="Choi B.J."/>
            <person name="Bayburt H."/>
            <person name="Baek J.H."/>
            <person name="Jeon C.O."/>
        </authorList>
    </citation>
    <scope>NUCLEOTIDE SEQUENCE [LARGE SCALE GENOMIC DNA]</scope>
    <source>
        <strain evidence="2 3">KCCM 90028</strain>
    </source>
</reference>
<dbReference type="InterPro" id="IPR014922">
    <property type="entry name" value="YdhG-like"/>
</dbReference>
<dbReference type="RefSeq" id="WP_347165381.1">
    <property type="nucleotide sequence ID" value="NZ_JBDNCH010000002.1"/>
</dbReference>
<dbReference type="EMBL" id="JBDNCH010000002">
    <property type="protein sequence ID" value="MEN9060205.1"/>
    <property type="molecule type" value="Genomic_DNA"/>
</dbReference>
<dbReference type="Pfam" id="PF13376">
    <property type="entry name" value="OmdA"/>
    <property type="match status" value="1"/>
</dbReference>
<protein>
    <submittedName>
        <fullName evidence="2">YdeI/OmpD-associated family protein</fullName>
    </submittedName>
</protein>
<dbReference type="PIRSF" id="PIRSF021308">
    <property type="entry name" value="UCP021308"/>
    <property type="match status" value="1"/>
</dbReference>
<dbReference type="AlphaFoldDB" id="A0AAW9SJ59"/>
<sequence length="198" mass="21659">MSDARNDAEKIEAFYAKDGAWAAEMRALRALLLDCGLSEERKWRQPCYTAHGGNIAMPAAFKDSCRLTFFKGVLLKDPEGILSPVGENARSACAARFTGLDQIGAVEDTLRNYVAEAVALQKAGAKVVFEKDDLDAPEELSRVLDGDPALAEAFAALTPGRKRSYYLHVGQAKQSDTRLARIEKARDHILAGKNFQGR</sequence>
<gene>
    <name evidence="2" type="ORF">ABFB10_03275</name>
</gene>
<dbReference type="InterPro" id="IPR016786">
    <property type="entry name" value="YdeI_bac"/>
</dbReference>
<feature type="domain" description="YdhG-like" evidence="1">
    <location>
        <begin position="21"/>
        <end position="118"/>
    </location>
</feature>
<dbReference type="SUPFAM" id="SSF159888">
    <property type="entry name" value="YdhG-like"/>
    <property type="match status" value="1"/>
</dbReference>
<dbReference type="Pfam" id="PF08818">
    <property type="entry name" value="DUF1801"/>
    <property type="match status" value="1"/>
</dbReference>
<proteinExistence type="predicted"/>
<dbReference type="Proteomes" id="UP001428774">
    <property type="component" value="Unassembled WGS sequence"/>
</dbReference>
<organism evidence="2 3">
    <name type="scientific">Ponticoccus litoralis</name>
    <dbReference type="NCBI Taxonomy" id="422297"/>
    <lineage>
        <taxon>Bacteria</taxon>
        <taxon>Pseudomonadati</taxon>
        <taxon>Pseudomonadota</taxon>
        <taxon>Alphaproteobacteria</taxon>
        <taxon>Rhodobacterales</taxon>
        <taxon>Roseobacteraceae</taxon>
        <taxon>Ponticoccus</taxon>
    </lineage>
</organism>
<name>A0AAW9SJ59_9RHOB</name>
<evidence type="ECO:0000259" key="1">
    <source>
        <dbReference type="Pfam" id="PF08818"/>
    </source>
</evidence>
<comment type="caution">
    <text evidence="2">The sequence shown here is derived from an EMBL/GenBank/DDBJ whole genome shotgun (WGS) entry which is preliminary data.</text>
</comment>
<keyword evidence="3" id="KW-1185">Reference proteome</keyword>